<feature type="coiled-coil region" evidence="8">
    <location>
        <begin position="328"/>
        <end position="368"/>
    </location>
</feature>
<accession>A0A437RIL2</accession>
<dbReference type="GO" id="GO:1990281">
    <property type="term" value="C:efflux pump complex"/>
    <property type="evidence" value="ECO:0007669"/>
    <property type="project" value="TreeGrafter"/>
</dbReference>
<comment type="caution">
    <text evidence="10">The sequence shown here is derived from an EMBL/GenBank/DDBJ whole genome shotgun (WGS) entry which is preliminary data.</text>
</comment>
<dbReference type="Proteomes" id="UP000285575">
    <property type="component" value="Unassembled WGS sequence"/>
</dbReference>
<dbReference type="SUPFAM" id="SSF56954">
    <property type="entry name" value="Outer membrane efflux proteins (OEP)"/>
    <property type="match status" value="1"/>
</dbReference>
<gene>
    <name evidence="10" type="ORF">EOE66_08960</name>
</gene>
<keyword evidence="7" id="KW-0998">Cell outer membrane</keyword>
<feature type="signal peptide" evidence="9">
    <location>
        <begin position="1"/>
        <end position="28"/>
    </location>
</feature>
<keyword evidence="5" id="KW-0812">Transmembrane</keyword>
<dbReference type="AlphaFoldDB" id="A0A437RIL2"/>
<comment type="subcellular location">
    <subcellularLocation>
        <location evidence="1">Cell outer membrane</location>
    </subcellularLocation>
</comment>
<dbReference type="GO" id="GO:0015288">
    <property type="term" value="F:porin activity"/>
    <property type="evidence" value="ECO:0007669"/>
    <property type="project" value="TreeGrafter"/>
</dbReference>
<dbReference type="OrthoDB" id="8558511at2"/>
<evidence type="ECO:0000256" key="3">
    <source>
        <dbReference type="ARBA" id="ARBA00022448"/>
    </source>
</evidence>
<dbReference type="PANTHER" id="PTHR30026">
    <property type="entry name" value="OUTER MEMBRANE PROTEIN TOLC"/>
    <property type="match status" value="1"/>
</dbReference>
<evidence type="ECO:0000256" key="8">
    <source>
        <dbReference type="SAM" id="Coils"/>
    </source>
</evidence>
<evidence type="ECO:0000256" key="1">
    <source>
        <dbReference type="ARBA" id="ARBA00004442"/>
    </source>
</evidence>
<evidence type="ECO:0000256" key="9">
    <source>
        <dbReference type="SAM" id="SignalP"/>
    </source>
</evidence>
<dbReference type="GO" id="GO:0009279">
    <property type="term" value="C:cell outer membrane"/>
    <property type="evidence" value="ECO:0007669"/>
    <property type="project" value="UniProtKB-SubCell"/>
</dbReference>
<evidence type="ECO:0000313" key="10">
    <source>
        <dbReference type="EMBL" id="RVU46604.1"/>
    </source>
</evidence>
<keyword evidence="4" id="KW-1134">Transmembrane beta strand</keyword>
<dbReference type="Pfam" id="PF02321">
    <property type="entry name" value="OEP"/>
    <property type="match status" value="1"/>
</dbReference>
<sequence length="437" mass="46275">MRYRTRTKVWLLRASVAGAATLCGAAVAAQTAADAANAAVAPAAGSTEAAASPLNLRQVFDAAWSRQPEALALQARRDAARAQQSAAKAWTPQPAALEVSNRTDRLGNNQGAREVEVGIAVPLWLPGERGRSAAMADAEGAAIESRANAAQLRVAAAVRDAWWQWQRARIELVTAREQLASTRLIAADVARRAKAGDLARADQHQADGAVAGGEAAVAQAEAGLALARQHLRALAGAAPALSGADDSLAEPDPGASATEIEAHAALQELKDRAAVAQRSVELIATQSRANPELMLATTRDRGARGEASQQTITLGIRIPFGAGPRSDARSANARAEAMEIQAQLALERERLTAEREAARMRVEASRTQLVAVERRAQLARESRGFFDKSFRLGETDLPTRLRIEAEAAEAERQAARTRIELAAAISAWRQALGLLPQ</sequence>
<evidence type="ECO:0000256" key="5">
    <source>
        <dbReference type="ARBA" id="ARBA00022692"/>
    </source>
</evidence>
<keyword evidence="8" id="KW-0175">Coiled coil</keyword>
<dbReference type="PANTHER" id="PTHR30026:SF20">
    <property type="entry name" value="OUTER MEMBRANE PROTEIN TOLC"/>
    <property type="match status" value="1"/>
</dbReference>
<evidence type="ECO:0000256" key="7">
    <source>
        <dbReference type="ARBA" id="ARBA00023237"/>
    </source>
</evidence>
<dbReference type="RefSeq" id="WP_128228962.1">
    <property type="nucleotide sequence ID" value="NZ_SACR01000003.1"/>
</dbReference>
<evidence type="ECO:0000256" key="2">
    <source>
        <dbReference type="ARBA" id="ARBA00007613"/>
    </source>
</evidence>
<organism evidence="10 11">
    <name type="scientific">Rubrivivax rivuli</name>
    <dbReference type="NCBI Taxonomy" id="1862385"/>
    <lineage>
        <taxon>Bacteria</taxon>
        <taxon>Pseudomonadati</taxon>
        <taxon>Pseudomonadota</taxon>
        <taxon>Betaproteobacteria</taxon>
        <taxon>Burkholderiales</taxon>
        <taxon>Sphaerotilaceae</taxon>
        <taxon>Rubrivivax</taxon>
    </lineage>
</organism>
<keyword evidence="6" id="KW-0472">Membrane</keyword>
<dbReference type="InterPro" id="IPR003423">
    <property type="entry name" value="OMP_efflux"/>
</dbReference>
<protein>
    <submittedName>
        <fullName evidence="10">Transporter</fullName>
    </submittedName>
</protein>
<evidence type="ECO:0000313" key="11">
    <source>
        <dbReference type="Proteomes" id="UP000285575"/>
    </source>
</evidence>
<dbReference type="InterPro" id="IPR051906">
    <property type="entry name" value="TolC-like"/>
</dbReference>
<dbReference type="GO" id="GO:0015562">
    <property type="term" value="F:efflux transmembrane transporter activity"/>
    <property type="evidence" value="ECO:0007669"/>
    <property type="project" value="InterPro"/>
</dbReference>
<feature type="chain" id="PRO_5019251634" evidence="9">
    <location>
        <begin position="29"/>
        <end position="437"/>
    </location>
</feature>
<dbReference type="Gene3D" id="1.20.1600.10">
    <property type="entry name" value="Outer membrane efflux proteins (OEP)"/>
    <property type="match status" value="1"/>
</dbReference>
<feature type="coiled-coil region" evidence="8">
    <location>
        <begin position="400"/>
        <end position="427"/>
    </location>
</feature>
<comment type="similarity">
    <text evidence="2">Belongs to the outer membrane factor (OMF) (TC 1.B.17) family.</text>
</comment>
<proteinExistence type="inferred from homology"/>
<keyword evidence="3" id="KW-0813">Transport</keyword>
<dbReference type="EMBL" id="SACR01000003">
    <property type="protein sequence ID" value="RVU46604.1"/>
    <property type="molecule type" value="Genomic_DNA"/>
</dbReference>
<reference evidence="10 11" key="1">
    <citation type="submission" date="2019-01" db="EMBL/GenBank/DDBJ databases">
        <authorList>
            <person name="Chen W.-M."/>
        </authorList>
    </citation>
    <scope>NUCLEOTIDE SEQUENCE [LARGE SCALE GENOMIC DNA]</scope>
    <source>
        <strain evidence="10 11">KYPY4</strain>
    </source>
</reference>
<keyword evidence="11" id="KW-1185">Reference proteome</keyword>
<keyword evidence="9" id="KW-0732">Signal</keyword>
<evidence type="ECO:0000256" key="4">
    <source>
        <dbReference type="ARBA" id="ARBA00022452"/>
    </source>
</evidence>
<name>A0A437RIL2_9BURK</name>
<evidence type="ECO:0000256" key="6">
    <source>
        <dbReference type="ARBA" id="ARBA00023136"/>
    </source>
</evidence>